<keyword evidence="2" id="KW-0812">Transmembrane</keyword>
<evidence type="ECO:0000259" key="3">
    <source>
        <dbReference type="Pfam" id="PF20674"/>
    </source>
</evidence>
<comment type="caution">
    <text evidence="4">The sequence shown here is derived from an EMBL/GenBank/DDBJ whole genome shotgun (WGS) entry which is preliminary data.</text>
</comment>
<feature type="region of interest" description="Disordered" evidence="1">
    <location>
        <begin position="1056"/>
        <end position="1075"/>
    </location>
</feature>
<evidence type="ECO:0000256" key="1">
    <source>
        <dbReference type="SAM" id="MobiDB-lite"/>
    </source>
</evidence>
<evidence type="ECO:0000313" key="5">
    <source>
        <dbReference type="Proteomes" id="UP001240483"/>
    </source>
</evidence>
<accession>A0AAP4C6B5</accession>
<feature type="region of interest" description="Disordered" evidence="1">
    <location>
        <begin position="1201"/>
        <end position="1221"/>
    </location>
</feature>
<dbReference type="SUPFAM" id="SSF63829">
    <property type="entry name" value="Calcium-dependent phosphotriesterase"/>
    <property type="match status" value="1"/>
</dbReference>
<dbReference type="RefSeq" id="WP_285332969.1">
    <property type="nucleotide sequence ID" value="NZ_JASODW010000004.1"/>
</dbReference>
<dbReference type="EMBL" id="JASODW010000004">
    <property type="protein sequence ID" value="MDK6275049.1"/>
    <property type="molecule type" value="Genomic_DNA"/>
</dbReference>
<sequence length="1708" mass="177445">MFPAVASSATATQAPASSHSAKPASVASNLATQNQASTNAAMAPARVNSSVCAPNTSFGILESGQLLKINTADGTTQNLGSTNLRATYPLSGMDLGYDVAWVRKQQVNGLGVTPDGNTFYAFRGWSRGSYQNGVWVDGVRRHFDLFKYDANGNNPQRIPITENGRDSYQFWELSYEQQSMDLIAGAVNPADGRYYFGGFHQENNGNGRYNLYFALRSVDPKDGRLRHIAKVFVESKAGPYSWDDANGDIVFDQAGNFHLLFAKQPSGGTSAVKLVTIPESWLPVNSDTPDMPKLYGTSTVTRYISGADGVANSLSVDSDGQLIIATVRTAFKYDPTSFFLTRQANQINGYTGLINTDLASCHTPPTLEVKKDVVQRIADNDQFRLTADDQAENSGVFAEATTSGTKTGVQEQQVGPAIVRFGGEYIINEEMAAGSTSKLSKYETTLSCEASYPQGGVEKLEPTPVSGQQYKVKVPEYSAKGPANVACTYTNAPPASFKVKKDSAEAGAKAENGEWTSAYTVTVTNDGEVAGTSKAVTDTPSVPEGFTVTGATVDGTEVELVDGSFTVTDGVKLAAGKDKQFEVVLSGTYEAAKADWVAVGECETEGEGNPAKGLFNKVAMEGDSDGPENNDACNPVSKDPLFKVKKDSGKAGAKAENGEWTSAYTVTVTNDGEVAGTSKPVTDTPSVPEGFKLEGATVDGTEVELVDGSFTVTDGVKLAAGKDKVFEVVLSGTYEAGKADWVAVGECDITGEGDPKKGLFNKVAMEGDSDGPENNDACNPVSKDPSFKVKKDSAEAGAKAADGEWTSAYTVTVTNDGEVAGTSKPVTDTPSVPEGFTVTGATVDGTEVELVDGSFTVTDGVKLAAGEDKVFEVVLSGTYDAASADWVAVGECDITGEGDPKKGLFNKVTMEEDSDGPENNDACNPVSKDPSFKVKKDSAEAGAKAADGEWTSAYTVTVTNDGEVAGTSKAVTDTPSVPEGFAVTGATVDGTEVEITDGTFTVTDGVKLAAGKDKVFEVVLSGTYEAGKADWVAVGECETEGEGNPDKGLFNKVTMEEDSDGPENNDACNPVGKDPSFKVKKDSAEAGAKAENGEWTSAYTVTVTNDGEIEGTSKAVTDTPSVPEGFTVTGATVDGKAVELVDGSFTITDGVKLAAGENKQFEVVLSGTYEAGKADWVAVGECETEGEGNPDKGLFNKVTMEEDSDGPENNDACNPVSKDPSFKVKKDSAEAGATATNGEWTSAYTVTVTNDGEVAGTSKAVTDTPSVPEGFKVTGATVDGTEVELVDGSFTITDGVKLAAGKDKVFEVVLSGTYEAGKADWVAVGECETEGEGNPAKGLFNKVAMEGDSDGPENNDACNPVGKDPSFAVKKDADTTSVVTSEGKTWKATYKVTVSNTGDIAGTSQAVTDTPSVPKGFKVTGATVDGEAVEITDGTFTVTEGVKLAAGKAKTFTVTLTGDVAKSGVAWLAVAECELEGEGNPKKGLFNKVAMEGDSDGPENNDACVPVVKEGEPIFKVKKNADTKPVATAEGKTWQAVYSVTVSNVGDAAGTSKAVIDTPSVPAGFTVTGAEVDGKAVEITDGSFTVTEGVKLKAGKAKTFTVTLIGDVAKSGVDWAAAAECELTGEGNPAKGLFNKVTMENDSDGPDNNDACVPVVPPAPPAVPPAPPEGPGDLSKTGADVLGIIGAGTGLLMLAGAMLVWRRRTAEH</sequence>
<dbReference type="InterPro" id="IPR048834">
    <property type="entry name" value="SpaA_pre-album"/>
</dbReference>
<reference evidence="4" key="1">
    <citation type="submission" date="2023-05" db="EMBL/GenBank/DDBJ databases">
        <title>Cataloging the Phylogenetic Diversity of Human Bladder Bacteria.</title>
        <authorList>
            <person name="Du J."/>
        </authorList>
    </citation>
    <scope>NUCLEOTIDE SEQUENCE</scope>
    <source>
        <strain evidence="4">UMB9978</strain>
    </source>
</reference>
<gene>
    <name evidence="4" type="ORF">QP116_04745</name>
</gene>
<keyword evidence="2" id="KW-0472">Membrane</keyword>
<keyword evidence="2" id="KW-1133">Transmembrane helix</keyword>
<evidence type="ECO:0000256" key="2">
    <source>
        <dbReference type="SAM" id="Phobius"/>
    </source>
</evidence>
<feature type="domain" description="SpaA-like prealbumin fold" evidence="3">
    <location>
        <begin position="366"/>
        <end position="493"/>
    </location>
</feature>
<feature type="transmembrane region" description="Helical" evidence="2">
    <location>
        <begin position="1681"/>
        <end position="1701"/>
    </location>
</feature>
<dbReference type="Proteomes" id="UP001240483">
    <property type="component" value="Unassembled WGS sequence"/>
</dbReference>
<organism evidence="4 5">
    <name type="scientific">Pseudoglutamicibacter cumminsii</name>
    <dbReference type="NCBI Taxonomy" id="156979"/>
    <lineage>
        <taxon>Bacteria</taxon>
        <taxon>Bacillati</taxon>
        <taxon>Actinomycetota</taxon>
        <taxon>Actinomycetes</taxon>
        <taxon>Micrococcales</taxon>
        <taxon>Micrococcaceae</taxon>
        <taxon>Pseudoglutamicibacter</taxon>
    </lineage>
</organism>
<dbReference type="Pfam" id="PF20674">
    <property type="entry name" value="SpaA_3"/>
    <property type="match status" value="1"/>
</dbReference>
<feature type="region of interest" description="Disordered" evidence="1">
    <location>
        <begin position="1"/>
        <end position="28"/>
    </location>
</feature>
<proteinExistence type="predicted"/>
<evidence type="ECO:0000313" key="4">
    <source>
        <dbReference type="EMBL" id="MDK6275049.1"/>
    </source>
</evidence>
<name>A0AAP4C6B5_9MICC</name>
<protein>
    <recommendedName>
        <fullName evidence="3">SpaA-like prealbumin fold domain-containing protein</fullName>
    </recommendedName>
</protein>